<evidence type="ECO:0000256" key="1">
    <source>
        <dbReference type="ARBA" id="ARBA00004251"/>
    </source>
</evidence>
<dbReference type="SMART" id="SM00409">
    <property type="entry name" value="IG"/>
    <property type="match status" value="1"/>
</dbReference>
<dbReference type="GO" id="GO:0038023">
    <property type="term" value="F:signaling receptor activity"/>
    <property type="evidence" value="ECO:0007669"/>
    <property type="project" value="TreeGrafter"/>
</dbReference>
<feature type="domain" description="Ig-like" evidence="9">
    <location>
        <begin position="12"/>
        <end position="128"/>
    </location>
</feature>
<dbReference type="InterPro" id="IPR003599">
    <property type="entry name" value="Ig_sub"/>
</dbReference>
<keyword evidence="2 8" id="KW-0732">Signal</keyword>
<dbReference type="GeneID" id="105987843"/>
<reference evidence="11" key="1">
    <citation type="submission" date="2025-08" db="UniProtKB">
        <authorList>
            <consortium name="RefSeq"/>
        </authorList>
    </citation>
    <scope>IDENTIFICATION</scope>
    <source>
        <tissue evidence="11">Kidney</tissue>
    </source>
</reference>
<dbReference type="Gene3D" id="2.60.40.10">
    <property type="entry name" value="Immunoglobulins"/>
    <property type="match status" value="1"/>
</dbReference>
<dbReference type="InterPro" id="IPR013783">
    <property type="entry name" value="Ig-like_fold"/>
</dbReference>
<feature type="chain" id="PRO_5010338935" evidence="8">
    <location>
        <begin position="22"/>
        <end position="199"/>
    </location>
</feature>
<dbReference type="KEGG" id="dord:105987843"/>
<keyword evidence="5" id="KW-0675">Receptor</keyword>
<evidence type="ECO:0000256" key="8">
    <source>
        <dbReference type="SAM" id="SignalP"/>
    </source>
</evidence>
<name>A0A1S3FEL4_DIPOR</name>
<dbReference type="GO" id="GO:0002376">
    <property type="term" value="P:immune system process"/>
    <property type="evidence" value="ECO:0007669"/>
    <property type="project" value="UniProtKB-KW"/>
</dbReference>
<keyword evidence="7" id="KW-0472">Membrane</keyword>
<dbReference type="CTD" id="285852"/>
<evidence type="ECO:0000256" key="4">
    <source>
        <dbReference type="ARBA" id="ARBA00023157"/>
    </source>
</evidence>
<gene>
    <name evidence="11" type="primary">Treml4</name>
</gene>
<dbReference type="FunFam" id="2.60.40.10:FF:000370">
    <property type="entry name" value="CMRF35-like molecule 1"/>
    <property type="match status" value="1"/>
</dbReference>
<keyword evidence="6" id="KW-0393">Immunoglobulin domain</keyword>
<dbReference type="PANTHER" id="PTHR16423:SF9">
    <property type="entry name" value="TREM-LIKE TRANSCRIPT 4 PROTEIN"/>
    <property type="match status" value="1"/>
</dbReference>
<feature type="signal peptide" evidence="8">
    <location>
        <begin position="1"/>
        <end position="21"/>
    </location>
</feature>
<dbReference type="OrthoDB" id="9805957at2759"/>
<dbReference type="InterPro" id="IPR013106">
    <property type="entry name" value="Ig_V-set"/>
</dbReference>
<evidence type="ECO:0000259" key="9">
    <source>
        <dbReference type="PROSITE" id="PS50835"/>
    </source>
</evidence>
<dbReference type="GO" id="GO:0009986">
    <property type="term" value="C:cell surface"/>
    <property type="evidence" value="ECO:0007669"/>
    <property type="project" value="TreeGrafter"/>
</dbReference>
<dbReference type="FunCoup" id="A0A1S3FEL4">
    <property type="interactions" value="56"/>
</dbReference>
<evidence type="ECO:0000313" key="10">
    <source>
        <dbReference type="Proteomes" id="UP000081671"/>
    </source>
</evidence>
<dbReference type="InterPro" id="IPR007110">
    <property type="entry name" value="Ig-like_dom"/>
</dbReference>
<dbReference type="SUPFAM" id="SSF48726">
    <property type="entry name" value="Immunoglobulin"/>
    <property type="match status" value="1"/>
</dbReference>
<evidence type="ECO:0000256" key="2">
    <source>
        <dbReference type="ARBA" id="ARBA00022729"/>
    </source>
</evidence>
<dbReference type="GO" id="GO:0034157">
    <property type="term" value="P:positive regulation of toll-like receptor 7 signaling pathway"/>
    <property type="evidence" value="ECO:0007669"/>
    <property type="project" value="TreeGrafter"/>
</dbReference>
<evidence type="ECO:0000256" key="7">
    <source>
        <dbReference type="SAM" id="Phobius"/>
    </source>
</evidence>
<dbReference type="AlphaFoldDB" id="A0A1S3FEL4"/>
<dbReference type="GO" id="GO:0005886">
    <property type="term" value="C:plasma membrane"/>
    <property type="evidence" value="ECO:0007669"/>
    <property type="project" value="UniProtKB-SubCell"/>
</dbReference>
<evidence type="ECO:0000256" key="5">
    <source>
        <dbReference type="ARBA" id="ARBA00023170"/>
    </source>
</evidence>
<feature type="transmembrane region" description="Helical" evidence="7">
    <location>
        <begin position="168"/>
        <end position="193"/>
    </location>
</feature>
<dbReference type="InterPro" id="IPR052314">
    <property type="entry name" value="Immune_rcpt_domain"/>
</dbReference>
<keyword evidence="3" id="KW-0391">Immunity</keyword>
<sequence>MAWGCPLQLLYPVLMVLLASGSWDAVEEVHEVVGQTLSVRCWYPAVSGPYAAKTWCRRTGIEHGCNRMVTTSRPRTAAEVSRFTIWDDPGAGFFIVTVAQLREEDSGVYSCGSYNPFSDEVTAFRNISLVVAPVLTASPSETTDPSTLGFEHRNSSSPLCGGWTSPRLLVVSVSYGLLAIKGLALSALCVLLGRWRCQG</sequence>
<organism evidence="10 11">
    <name type="scientific">Dipodomys ordii</name>
    <name type="common">Ord's kangaroo rat</name>
    <dbReference type="NCBI Taxonomy" id="10020"/>
    <lineage>
        <taxon>Eukaryota</taxon>
        <taxon>Metazoa</taxon>
        <taxon>Chordata</taxon>
        <taxon>Craniata</taxon>
        <taxon>Vertebrata</taxon>
        <taxon>Euteleostomi</taxon>
        <taxon>Mammalia</taxon>
        <taxon>Eutheria</taxon>
        <taxon>Euarchontoglires</taxon>
        <taxon>Glires</taxon>
        <taxon>Rodentia</taxon>
        <taxon>Castorimorpha</taxon>
        <taxon>Heteromyidae</taxon>
        <taxon>Dipodomyinae</taxon>
        <taxon>Dipodomys</taxon>
    </lineage>
</organism>
<keyword evidence="7" id="KW-0812">Transmembrane</keyword>
<accession>A0A1S3FEL4</accession>
<keyword evidence="10" id="KW-1185">Reference proteome</keyword>
<dbReference type="STRING" id="10020.ENSDORP00000011323"/>
<dbReference type="PANTHER" id="PTHR16423">
    <property type="entry name" value="TREM-LIKE TRANSCRIPT PROTEIN"/>
    <property type="match status" value="1"/>
</dbReference>
<keyword evidence="4" id="KW-1015">Disulfide bond</keyword>
<dbReference type="InParanoid" id="A0A1S3FEL4"/>
<dbReference type="PROSITE" id="PS50835">
    <property type="entry name" value="IG_LIKE"/>
    <property type="match status" value="1"/>
</dbReference>
<protein>
    <submittedName>
        <fullName evidence="11">Trem-like transcript 4 protein</fullName>
    </submittedName>
</protein>
<evidence type="ECO:0000256" key="3">
    <source>
        <dbReference type="ARBA" id="ARBA00022859"/>
    </source>
</evidence>
<comment type="subcellular location">
    <subcellularLocation>
        <location evidence="1">Cell membrane</location>
        <topology evidence="1">Single-pass type I membrane protein</topology>
    </subcellularLocation>
</comment>
<dbReference type="Pfam" id="PF07686">
    <property type="entry name" value="V-set"/>
    <property type="match status" value="1"/>
</dbReference>
<dbReference type="RefSeq" id="XP_012874720.1">
    <property type="nucleotide sequence ID" value="XM_013019266.1"/>
</dbReference>
<proteinExistence type="predicted"/>
<dbReference type="InterPro" id="IPR036179">
    <property type="entry name" value="Ig-like_dom_sf"/>
</dbReference>
<dbReference type="Proteomes" id="UP000081671">
    <property type="component" value="Unplaced"/>
</dbReference>
<evidence type="ECO:0000256" key="6">
    <source>
        <dbReference type="ARBA" id="ARBA00023319"/>
    </source>
</evidence>
<keyword evidence="7" id="KW-1133">Transmembrane helix</keyword>
<evidence type="ECO:0000313" key="11">
    <source>
        <dbReference type="RefSeq" id="XP_012874720.1"/>
    </source>
</evidence>